<feature type="compositionally biased region" description="Polar residues" evidence="1">
    <location>
        <begin position="328"/>
        <end position="338"/>
    </location>
</feature>
<evidence type="ECO:0000256" key="1">
    <source>
        <dbReference type="SAM" id="MobiDB-lite"/>
    </source>
</evidence>
<name>A0A9R1P0A3_TRITD</name>
<sequence>MGPGRTVRPPRNAPQSQGQHSGSTSASKSRKVRGINKGKGLERLIKRAGHPLNLTISEERRPIGENNELLSREIGLLTRYHAPIQRAGWHSLTEDDKEPLYELLKLKFNLDFTQDHIKGCVDLLFSSSYKSFRHKCYEHYVKSGDDARSNPYPPLIDNRVGDWIWLCDHFETEEFKKRSTIGKANRSNLPYVHKKGTKSFVAVQHELNCGDIRLYKECYSSDKKGWASEDARNKHEEMLQKQKEPIEEGEVPLTEQQKKIDWLQSVVSNLVGISPPMDGTSATGLGFTTERPMPSDGIGSLISNTVERMSSFPRSFASHLRPGYRPAPTSSSDGNGSLVSDGGSRYS</sequence>
<dbReference type="AlphaFoldDB" id="A0A9R1P0A3"/>
<reference evidence="2 3" key="1">
    <citation type="submission" date="2017-09" db="EMBL/GenBank/DDBJ databases">
        <authorList>
            <consortium name="International Durum Wheat Genome Sequencing Consortium (IDWGSC)"/>
            <person name="Milanesi L."/>
        </authorList>
    </citation>
    <scope>NUCLEOTIDE SEQUENCE [LARGE SCALE GENOMIC DNA]</scope>
    <source>
        <strain evidence="3">cv. Svevo</strain>
    </source>
</reference>
<evidence type="ECO:0000313" key="3">
    <source>
        <dbReference type="Proteomes" id="UP000324705"/>
    </source>
</evidence>
<feature type="region of interest" description="Disordered" evidence="1">
    <location>
        <begin position="313"/>
        <end position="347"/>
    </location>
</feature>
<dbReference type="PANTHER" id="PTHR33499:SF11">
    <property type="entry name" value="NO APICAL MERISTEM-ASSOCIATED C-TERMINAL DOMAIN-CONTAINING PROTEIN"/>
    <property type="match status" value="1"/>
</dbReference>
<dbReference type="Pfam" id="PF03004">
    <property type="entry name" value="Transposase_24"/>
    <property type="match status" value="1"/>
</dbReference>
<protein>
    <submittedName>
        <fullName evidence="2">Uncharacterized protein</fullName>
    </submittedName>
</protein>
<feature type="region of interest" description="Disordered" evidence="1">
    <location>
        <begin position="1"/>
        <end position="34"/>
    </location>
</feature>
<feature type="compositionally biased region" description="Polar residues" evidence="1">
    <location>
        <begin position="13"/>
        <end position="27"/>
    </location>
</feature>
<accession>A0A9R1P0A3</accession>
<dbReference type="InterPro" id="IPR004252">
    <property type="entry name" value="Probable_transposase_24"/>
</dbReference>
<dbReference type="Proteomes" id="UP000324705">
    <property type="component" value="Chromosome 2A"/>
</dbReference>
<evidence type="ECO:0000313" key="2">
    <source>
        <dbReference type="EMBL" id="VAH34440.1"/>
    </source>
</evidence>
<dbReference type="PANTHER" id="PTHR33499">
    <property type="entry name" value="OS12G0282400 PROTEIN-RELATED"/>
    <property type="match status" value="1"/>
</dbReference>
<keyword evidence="3" id="KW-1185">Reference proteome</keyword>
<organism evidence="2 3">
    <name type="scientific">Triticum turgidum subsp. durum</name>
    <name type="common">Durum wheat</name>
    <name type="synonym">Triticum durum</name>
    <dbReference type="NCBI Taxonomy" id="4567"/>
    <lineage>
        <taxon>Eukaryota</taxon>
        <taxon>Viridiplantae</taxon>
        <taxon>Streptophyta</taxon>
        <taxon>Embryophyta</taxon>
        <taxon>Tracheophyta</taxon>
        <taxon>Spermatophyta</taxon>
        <taxon>Magnoliopsida</taxon>
        <taxon>Liliopsida</taxon>
        <taxon>Poales</taxon>
        <taxon>Poaceae</taxon>
        <taxon>BOP clade</taxon>
        <taxon>Pooideae</taxon>
        <taxon>Triticodae</taxon>
        <taxon>Triticeae</taxon>
        <taxon>Triticinae</taxon>
        <taxon>Triticum</taxon>
    </lineage>
</organism>
<proteinExistence type="predicted"/>
<dbReference type="Gramene" id="TRITD2Av1G223930.5">
    <property type="protein sequence ID" value="TRITD2Av1G223930.5"/>
    <property type="gene ID" value="TRITD2Av1G223930"/>
</dbReference>
<dbReference type="EMBL" id="LT934113">
    <property type="protein sequence ID" value="VAH34440.1"/>
    <property type="molecule type" value="Genomic_DNA"/>
</dbReference>
<gene>
    <name evidence="2" type="ORF">TRITD_2Av1G223930</name>
</gene>